<proteinExistence type="predicted"/>
<dbReference type="GO" id="GO:0008237">
    <property type="term" value="F:metallopeptidase activity"/>
    <property type="evidence" value="ECO:0007669"/>
    <property type="project" value="InterPro"/>
</dbReference>
<dbReference type="EMBL" id="JACHVU010000001">
    <property type="protein sequence ID" value="MBB2989053.1"/>
    <property type="molecule type" value="Genomic_DNA"/>
</dbReference>
<dbReference type="Pfam" id="PF17963">
    <property type="entry name" value="Big_9"/>
    <property type="match status" value="1"/>
</dbReference>
<feature type="region of interest" description="Disordered" evidence="1">
    <location>
        <begin position="172"/>
        <end position="191"/>
    </location>
</feature>
<reference evidence="3 4" key="1">
    <citation type="submission" date="2020-08" db="EMBL/GenBank/DDBJ databases">
        <title>The Agave Microbiome: Exploring the role of microbial communities in plant adaptations to desert environments.</title>
        <authorList>
            <person name="Partida-Martinez L.P."/>
        </authorList>
    </citation>
    <scope>NUCLEOTIDE SEQUENCE [LARGE SCALE GENOMIC DNA]</scope>
    <source>
        <strain evidence="3 4">AT2.18</strain>
    </source>
</reference>
<dbReference type="RefSeq" id="WP_183466322.1">
    <property type="nucleotide sequence ID" value="NZ_JACHVU010000001.1"/>
</dbReference>
<feature type="transmembrane region" description="Helical" evidence="2">
    <location>
        <begin position="21"/>
        <end position="38"/>
    </location>
</feature>
<feature type="compositionally biased region" description="Low complexity" evidence="1">
    <location>
        <begin position="39"/>
        <end position="58"/>
    </location>
</feature>
<name>A0A839Q0V1_MYCIR</name>
<evidence type="ECO:0000256" key="2">
    <source>
        <dbReference type="SAM" id="Phobius"/>
    </source>
</evidence>
<dbReference type="AlphaFoldDB" id="A0A839Q0V1"/>
<feature type="region of interest" description="Disordered" evidence="1">
    <location>
        <begin position="39"/>
        <end position="164"/>
    </location>
</feature>
<accession>A0A839Q0V1</accession>
<keyword evidence="4" id="KW-1185">Reference proteome</keyword>
<dbReference type="SUPFAM" id="SSF55486">
    <property type="entry name" value="Metalloproteases ('zincins'), catalytic domain"/>
    <property type="match status" value="1"/>
</dbReference>
<comment type="caution">
    <text evidence="3">The sequence shown here is derived from an EMBL/GenBank/DDBJ whole genome shotgun (WGS) entry which is preliminary data.</text>
</comment>
<protein>
    <submittedName>
        <fullName evidence="3">Uncharacterized protein</fullName>
    </submittedName>
</protein>
<feature type="transmembrane region" description="Helical" evidence="2">
    <location>
        <begin position="586"/>
        <end position="609"/>
    </location>
</feature>
<sequence length="620" mass="66196">MAKHRAVRTPRDLPVRRWLKLTAASAGMGAAMLGYSLLGAPTGTATADTGTETSSSAESPKETRESATATGATDSDAAATQDAVSSADSSGSDDADESDDTDDTPDASDEIEGDGGAEQDAVSEEDTDFTGGEDEESSEATGSDAPTAVSQGSVDPDDASTTADSAYRRATAATTLEEPNDVPVPAPPWLAPRRSYDEVVADVIARWTSRTQARIEALSVDEETKARLLANFVAMRRAFFNQAPTVAPVQLTGLLTGAITGQVRAQDADGDEIVYRILRGPRSGTVVLNDDGTYTYTPGEGFDGVDTFFVRAVDVGAHVNLLNLFRPVGTRATNLINQNAIRFEFSYTGEDWTQERQQALEEVARSLQEYFRVEKPVTLTYTVGIDPNPKNLASAGSDAISELPGFWPTVVQHKLLTGRDANGDEADGDILWNWADSDWELGTDVSADEYDFVSVAIHELMHSFGFGATLAAPGENRGSHRETYDRFIVTATGVSPLVGGFWIARHDPKLLGEDGGLYWGGRNAVAAYGGLIPLRTTSVWGGGSSISHLEDDVFAGDDQKIMNSGTDAGPAPRVFSDFELGMFRDLGYIVVMPETPPYAAGFVGLVFLLRRRRSDKVAAS</sequence>
<evidence type="ECO:0000313" key="4">
    <source>
        <dbReference type="Proteomes" id="UP000550501"/>
    </source>
</evidence>
<dbReference type="Gene3D" id="2.60.40.3440">
    <property type="match status" value="1"/>
</dbReference>
<dbReference type="InterPro" id="IPR024079">
    <property type="entry name" value="MetalloPept_cat_dom_sf"/>
</dbReference>
<feature type="compositionally biased region" description="Low complexity" evidence="1">
    <location>
        <begin position="66"/>
        <end position="90"/>
    </location>
</feature>
<dbReference type="Gene3D" id="3.40.390.10">
    <property type="entry name" value="Collagenase (Catalytic Domain)"/>
    <property type="match status" value="1"/>
</dbReference>
<gene>
    <name evidence="3" type="ORF">FHR72_000510</name>
</gene>
<keyword evidence="2" id="KW-0472">Membrane</keyword>
<feature type="compositionally biased region" description="Acidic residues" evidence="1">
    <location>
        <begin position="91"/>
        <end position="138"/>
    </location>
</feature>
<keyword evidence="2" id="KW-0812">Transmembrane</keyword>
<keyword evidence="2" id="KW-1133">Transmembrane helix</keyword>
<evidence type="ECO:0000313" key="3">
    <source>
        <dbReference type="EMBL" id="MBB2989053.1"/>
    </source>
</evidence>
<dbReference type="Proteomes" id="UP000550501">
    <property type="component" value="Unassembled WGS sequence"/>
</dbReference>
<evidence type="ECO:0000256" key="1">
    <source>
        <dbReference type="SAM" id="MobiDB-lite"/>
    </source>
</evidence>
<organism evidence="3 4">
    <name type="scientific">Mycolicibacterium iranicum</name>
    <name type="common">Mycobacterium iranicum</name>
    <dbReference type="NCBI Taxonomy" id="912594"/>
    <lineage>
        <taxon>Bacteria</taxon>
        <taxon>Bacillati</taxon>
        <taxon>Actinomycetota</taxon>
        <taxon>Actinomycetes</taxon>
        <taxon>Mycobacteriales</taxon>
        <taxon>Mycobacteriaceae</taxon>
        <taxon>Mycolicibacterium</taxon>
    </lineage>
</organism>